<feature type="compositionally biased region" description="Acidic residues" evidence="8">
    <location>
        <begin position="79"/>
        <end position="95"/>
    </location>
</feature>
<evidence type="ECO:0000259" key="9">
    <source>
        <dbReference type="PROSITE" id="PS00715"/>
    </source>
</evidence>
<dbReference type="NCBIfam" id="NF004208">
    <property type="entry name" value="PRK05658.1"/>
    <property type="match status" value="1"/>
</dbReference>
<evidence type="ECO:0000313" key="11">
    <source>
        <dbReference type="EMBL" id="MFC5384588.1"/>
    </source>
</evidence>
<dbReference type="PROSITE" id="PS00716">
    <property type="entry name" value="SIGMA70_2"/>
    <property type="match status" value="1"/>
</dbReference>
<dbReference type="CDD" id="cd06171">
    <property type="entry name" value="Sigma70_r4"/>
    <property type="match status" value="1"/>
</dbReference>
<reference evidence="12" key="1">
    <citation type="journal article" date="2019" name="Int. J. Syst. Evol. Microbiol.">
        <title>The Global Catalogue of Microorganisms (GCM) 10K type strain sequencing project: providing services to taxonomists for standard genome sequencing and annotation.</title>
        <authorList>
            <consortium name="The Broad Institute Genomics Platform"/>
            <consortium name="The Broad Institute Genome Sequencing Center for Infectious Disease"/>
            <person name="Wu L."/>
            <person name="Ma J."/>
        </authorList>
    </citation>
    <scope>NUCLEOTIDE SEQUENCE [LARGE SCALE GENOMIC DNA]</scope>
    <source>
        <strain evidence="12">CGMCC 4.1415</strain>
    </source>
</reference>
<feature type="region of interest" description="Disordered" evidence="8">
    <location>
        <begin position="1"/>
        <end position="23"/>
    </location>
</feature>
<dbReference type="PRINTS" id="PR00046">
    <property type="entry name" value="SIGMA70FCT"/>
</dbReference>
<feature type="domain" description="RNA polymerase sigma-70" evidence="10">
    <location>
        <begin position="627"/>
        <end position="653"/>
    </location>
</feature>
<dbReference type="Proteomes" id="UP001596016">
    <property type="component" value="Unassembled WGS sequence"/>
</dbReference>
<evidence type="ECO:0000313" key="12">
    <source>
        <dbReference type="Proteomes" id="UP001596016"/>
    </source>
</evidence>
<dbReference type="PROSITE" id="PS00715">
    <property type="entry name" value="SIGMA70_1"/>
    <property type="match status" value="1"/>
</dbReference>
<dbReference type="SUPFAM" id="SSF88659">
    <property type="entry name" value="Sigma3 and sigma4 domains of RNA polymerase sigma factors"/>
    <property type="match status" value="2"/>
</dbReference>
<organism evidence="11 12">
    <name type="scientific">Aquamicrobium segne</name>
    <dbReference type="NCBI Taxonomy" id="469547"/>
    <lineage>
        <taxon>Bacteria</taxon>
        <taxon>Pseudomonadati</taxon>
        <taxon>Pseudomonadota</taxon>
        <taxon>Alphaproteobacteria</taxon>
        <taxon>Hyphomicrobiales</taxon>
        <taxon>Phyllobacteriaceae</taxon>
        <taxon>Aquamicrobium</taxon>
    </lineage>
</organism>
<keyword evidence="12" id="KW-1185">Reference proteome</keyword>
<dbReference type="InterPro" id="IPR036388">
    <property type="entry name" value="WH-like_DNA-bd_sf"/>
</dbReference>
<dbReference type="PANTHER" id="PTHR30603:SF60">
    <property type="entry name" value="RNA POLYMERASE SIGMA FACTOR RPOD"/>
    <property type="match status" value="1"/>
</dbReference>
<dbReference type="InterPro" id="IPR009042">
    <property type="entry name" value="RNA_pol_sigma70_r1_2"/>
</dbReference>
<dbReference type="RefSeq" id="WP_378227434.1">
    <property type="nucleotide sequence ID" value="NZ_JBHSLL010000004.1"/>
</dbReference>
<dbReference type="Pfam" id="PF00140">
    <property type="entry name" value="Sigma70_r1_2"/>
    <property type="match status" value="1"/>
</dbReference>
<evidence type="ECO:0000256" key="5">
    <source>
        <dbReference type="ARBA" id="ARBA00023163"/>
    </source>
</evidence>
<keyword evidence="1 6" id="KW-0963">Cytoplasm</keyword>
<dbReference type="InterPro" id="IPR007624">
    <property type="entry name" value="RNA_pol_sigma70_r3"/>
</dbReference>
<feature type="compositionally biased region" description="Basic and acidic residues" evidence="8">
    <location>
        <begin position="1"/>
        <end position="16"/>
    </location>
</feature>
<evidence type="ECO:0000256" key="7">
    <source>
        <dbReference type="SAM" id="Coils"/>
    </source>
</evidence>
<dbReference type="Gene3D" id="1.10.10.10">
    <property type="entry name" value="Winged helix-like DNA-binding domain superfamily/Winged helix DNA-binding domain"/>
    <property type="match status" value="2"/>
</dbReference>
<evidence type="ECO:0000256" key="1">
    <source>
        <dbReference type="ARBA" id="ARBA00022490"/>
    </source>
</evidence>
<dbReference type="InterPro" id="IPR007127">
    <property type="entry name" value="RNA_pol_sigma_70_r1_1"/>
</dbReference>
<keyword evidence="7" id="KW-0175">Coiled coil</keyword>
<feature type="DNA-binding region" description="H-T-H motif" evidence="6">
    <location>
        <begin position="628"/>
        <end position="647"/>
    </location>
</feature>
<dbReference type="Pfam" id="PF04539">
    <property type="entry name" value="Sigma70_r3"/>
    <property type="match status" value="1"/>
</dbReference>
<dbReference type="EMBL" id="JBHSLL010000004">
    <property type="protein sequence ID" value="MFC5384588.1"/>
    <property type="molecule type" value="Genomic_DNA"/>
</dbReference>
<accession>A0ABW0GXU8</accession>
<keyword evidence="2 6" id="KW-0805">Transcription regulation</keyword>
<dbReference type="PANTHER" id="PTHR30603">
    <property type="entry name" value="RNA POLYMERASE SIGMA FACTOR RPO"/>
    <property type="match status" value="1"/>
</dbReference>
<comment type="subcellular location">
    <subcellularLocation>
        <location evidence="6">Cytoplasm</location>
    </subcellularLocation>
</comment>
<keyword evidence="5 6" id="KW-0804">Transcription</keyword>
<dbReference type="InterPro" id="IPR013324">
    <property type="entry name" value="RNA_pol_sigma_r3/r4-like"/>
</dbReference>
<dbReference type="Pfam" id="PF04546">
    <property type="entry name" value="Sigma70_ner"/>
    <property type="match status" value="1"/>
</dbReference>
<keyword evidence="4 6" id="KW-0238">DNA-binding</keyword>
<comment type="similarity">
    <text evidence="6">Belongs to the sigma-70 factor family. RpoD/SigA subfamily.</text>
</comment>
<dbReference type="InterPro" id="IPR012760">
    <property type="entry name" value="RNA_pol_sigma_RpoD_C"/>
</dbReference>
<dbReference type="NCBIfam" id="TIGR02937">
    <property type="entry name" value="sigma70-ECF"/>
    <property type="match status" value="1"/>
</dbReference>
<dbReference type="Pfam" id="PF04545">
    <property type="entry name" value="Sigma70_r4"/>
    <property type="match status" value="1"/>
</dbReference>
<feature type="region of interest" description="Sigma-70 factor domain-2" evidence="6">
    <location>
        <begin position="434"/>
        <end position="504"/>
    </location>
</feature>
<name>A0ABW0GXU8_9HYPH</name>
<sequence>MATKEKEDVENEREGTTDGPLLDLSDDAVKKMIKLAKKRGYVTMDELNAVLPSEEVTSEQIEDTMAMLSDMGINVVEDDEQAEEEAESSPEDPQEVAEQTGTAVVAATKKEPTDRTDDPVRMYLREMGTVELLSREGEIAIAKRIEAGRETMIAGLCESPLTFQAIIIWRDELNEARILLREIIDLEATYAGPEAKQAPVVERQEDAGKPKPEEARGRSGRRDDDITNVGGEGTTEDDEEEEDEVNLSLAAMEAELRPQVMETLDVIADTYKKLRKLQDQQVENRLADAGTLSPSQSRRLKELKDELITAVKSLSLNQARIEALVEQLYDINKRLVQNEGKLLRLAESFGVRREEFLKEYQGSELDSNWAMAIGELPGRGWKEFHQNKQDAILEIRSEIQELATETAISIAEFRRIVNQVQKGEREAAIAKKEMVEANLRLVISIAKKYTNRGLQFLDLIQEGNIGLMKAVDKFEYRRGYKFSTYATWWIRQAITRSIADQARTIRIPVHMIETINKIVRTSRQMLHEIGREPTPEELAEKLAMPLEKVRKVLKIAKEPISLETPVGDEEDSHLGDFIEDKGAILPIDAAIQANLRETTTRVLASLTPREERVLRMRFGIGMNTDHTLEEVGQQFSVTRERIRQIEAKALRKLKHPSRSRKLRSFLDS</sequence>
<dbReference type="HAMAP" id="MF_00963">
    <property type="entry name" value="Sigma70_RpoD_SigA"/>
    <property type="match status" value="1"/>
</dbReference>
<evidence type="ECO:0000256" key="3">
    <source>
        <dbReference type="ARBA" id="ARBA00023082"/>
    </source>
</evidence>
<feature type="compositionally biased region" description="Acidic residues" evidence="8">
    <location>
        <begin position="234"/>
        <end position="245"/>
    </location>
</feature>
<protein>
    <recommendedName>
        <fullName evidence="6">RNA polymerase sigma factor RpoD</fullName>
    </recommendedName>
    <alternativeName>
        <fullName evidence="6">Sigma-70</fullName>
    </alternativeName>
</protein>
<comment type="subunit">
    <text evidence="6">Interacts transiently with the RNA polymerase catalytic core.</text>
</comment>
<dbReference type="InterPro" id="IPR007627">
    <property type="entry name" value="RNA_pol_sigma70_r2"/>
</dbReference>
<dbReference type="Pfam" id="PF04542">
    <property type="entry name" value="Sigma70_r2"/>
    <property type="match status" value="1"/>
</dbReference>
<feature type="region of interest" description="Disordered" evidence="8">
    <location>
        <begin position="195"/>
        <end position="245"/>
    </location>
</feature>
<feature type="coiled-coil region" evidence="7">
    <location>
        <begin position="385"/>
        <end position="440"/>
    </location>
</feature>
<dbReference type="InterPro" id="IPR050239">
    <property type="entry name" value="Sigma-70_RNA_pol_init_factors"/>
</dbReference>
<keyword evidence="3 6" id="KW-0731">Sigma factor</keyword>
<dbReference type="Gene3D" id="1.10.220.120">
    <property type="entry name" value="Sigma-70 factor, region 1.1"/>
    <property type="match status" value="1"/>
</dbReference>
<dbReference type="InterPro" id="IPR007630">
    <property type="entry name" value="RNA_pol_sigma70_r4"/>
</dbReference>
<comment type="caution">
    <text evidence="11">The sequence shown here is derived from an EMBL/GenBank/DDBJ whole genome shotgun (WGS) entry which is preliminary data.</text>
</comment>
<dbReference type="InterPro" id="IPR014284">
    <property type="entry name" value="RNA_pol_sigma-70_dom"/>
</dbReference>
<feature type="short sequence motif" description="Interaction with polymerase core subunit RpoC" evidence="6">
    <location>
        <begin position="458"/>
        <end position="461"/>
    </location>
</feature>
<evidence type="ECO:0000256" key="6">
    <source>
        <dbReference type="HAMAP-Rule" id="MF_00963"/>
    </source>
</evidence>
<dbReference type="Pfam" id="PF03979">
    <property type="entry name" value="Sigma70_r1_1"/>
    <property type="match status" value="1"/>
</dbReference>
<evidence type="ECO:0000256" key="8">
    <source>
        <dbReference type="SAM" id="MobiDB-lite"/>
    </source>
</evidence>
<dbReference type="InterPro" id="IPR028630">
    <property type="entry name" value="Sigma70_RpoD"/>
</dbReference>
<dbReference type="InterPro" id="IPR000943">
    <property type="entry name" value="RNA_pol_sigma70"/>
</dbReference>
<dbReference type="SUPFAM" id="SSF88946">
    <property type="entry name" value="Sigma2 domain of RNA polymerase sigma factors"/>
    <property type="match status" value="1"/>
</dbReference>
<gene>
    <name evidence="6 11" type="primary">rpoD</name>
    <name evidence="11" type="ORF">ACFPLB_01255</name>
</gene>
<dbReference type="InterPro" id="IPR007631">
    <property type="entry name" value="RNA_pol_sigma_70_non-ess"/>
</dbReference>
<feature type="compositionally biased region" description="Basic and acidic residues" evidence="8">
    <location>
        <begin position="202"/>
        <end position="225"/>
    </location>
</feature>
<feature type="region of interest" description="Disordered" evidence="8">
    <location>
        <begin position="79"/>
        <end position="101"/>
    </location>
</feature>
<dbReference type="InterPro" id="IPR042189">
    <property type="entry name" value="RNA_pol_sigma_70_r1_1_sf"/>
</dbReference>
<proteinExistence type="inferred from homology"/>
<evidence type="ECO:0000259" key="10">
    <source>
        <dbReference type="PROSITE" id="PS00716"/>
    </source>
</evidence>
<dbReference type="InterPro" id="IPR013325">
    <property type="entry name" value="RNA_pol_sigma_r2"/>
</dbReference>
<dbReference type="NCBIfam" id="TIGR02393">
    <property type="entry name" value="RpoD_Cterm"/>
    <property type="match status" value="1"/>
</dbReference>
<feature type="domain" description="RNA polymerase sigma-70" evidence="9">
    <location>
        <begin position="458"/>
        <end position="471"/>
    </location>
</feature>
<evidence type="ECO:0000256" key="4">
    <source>
        <dbReference type="ARBA" id="ARBA00023125"/>
    </source>
</evidence>
<comment type="function">
    <text evidence="6">Sigma factors are initiation factors that promote the attachment of RNA polymerase to specific initiation sites and are then released. This sigma factor is the primary sigma factor during exponential growth.</text>
</comment>
<dbReference type="Gene3D" id="1.10.601.10">
    <property type="entry name" value="RNA Polymerase Primary Sigma Factor"/>
    <property type="match status" value="1"/>
</dbReference>
<feature type="region of interest" description="Sigma-70 factor domain-4" evidence="6">
    <location>
        <begin position="602"/>
        <end position="655"/>
    </location>
</feature>
<feature type="region of interest" description="Sigma-70 factor domain-3" evidence="6">
    <location>
        <begin position="513"/>
        <end position="589"/>
    </location>
</feature>
<evidence type="ECO:0000256" key="2">
    <source>
        <dbReference type="ARBA" id="ARBA00023015"/>
    </source>
</evidence>